<dbReference type="OrthoDB" id="2680264at2"/>
<accession>A0A5B8Z1A5</accession>
<organism evidence="2 3">
    <name type="scientific">Cytobacillus dafuensis</name>
    <name type="common">Bacillus dafuensis</name>
    <dbReference type="NCBI Taxonomy" id="1742359"/>
    <lineage>
        <taxon>Bacteria</taxon>
        <taxon>Bacillati</taxon>
        <taxon>Bacillota</taxon>
        <taxon>Bacilli</taxon>
        <taxon>Bacillales</taxon>
        <taxon>Bacillaceae</taxon>
        <taxon>Cytobacillus</taxon>
    </lineage>
</organism>
<feature type="transmembrane region" description="Helical" evidence="1">
    <location>
        <begin position="20"/>
        <end position="38"/>
    </location>
</feature>
<dbReference type="GO" id="GO:0005886">
    <property type="term" value="C:plasma membrane"/>
    <property type="evidence" value="ECO:0007669"/>
    <property type="project" value="UniProtKB-SubCell"/>
</dbReference>
<feature type="transmembrane region" description="Helical" evidence="1">
    <location>
        <begin position="242"/>
        <end position="262"/>
    </location>
</feature>
<dbReference type="Proteomes" id="UP000321555">
    <property type="component" value="Chromosome"/>
</dbReference>
<feature type="transmembrane region" description="Helical" evidence="1">
    <location>
        <begin position="172"/>
        <end position="194"/>
    </location>
</feature>
<feature type="transmembrane region" description="Helical" evidence="1">
    <location>
        <begin position="109"/>
        <end position="126"/>
    </location>
</feature>
<sequence>MSIYKIAKQQLTLIMRSKWLGSFGMLFALLAVFVTYFGNSGQSGYTGFSRMTASLLNLNLLLIPLIALLIGSLFIAGEKEDRGLILLLTYPVSVKSVLVGKYIGLFLSLWSVITFGYGAAAIVMFIGNADTSISVMFLFYFLSLLLAVFYLALSMMIGLWSRTRFQALGMSLIVWAISVLFYEFIVMGLSIFVAKEWILTIMSISIFLNPVELIRVWAILSLDGASVFGPNLYDLTVWANNWIGQCLFVIASLLWVTLPFYFSHLFVKRRIGNE</sequence>
<dbReference type="STRING" id="1742359.GCA_001439625_04263"/>
<dbReference type="Pfam" id="PF12679">
    <property type="entry name" value="ABC2_membrane_2"/>
    <property type="match status" value="1"/>
</dbReference>
<reference evidence="3" key="1">
    <citation type="submission" date="2019-08" db="EMBL/GenBank/DDBJ databases">
        <authorList>
            <person name="Zheng X."/>
        </authorList>
    </citation>
    <scope>NUCLEOTIDE SEQUENCE [LARGE SCALE GENOMIC DNA]</scope>
    <source>
        <strain evidence="3">FJAT-25496</strain>
    </source>
</reference>
<dbReference type="PANTHER" id="PTHR37305:SF1">
    <property type="entry name" value="MEMBRANE PROTEIN"/>
    <property type="match status" value="1"/>
</dbReference>
<proteinExistence type="predicted"/>
<dbReference type="GO" id="GO:0140359">
    <property type="term" value="F:ABC-type transporter activity"/>
    <property type="evidence" value="ECO:0007669"/>
    <property type="project" value="InterPro"/>
</dbReference>
<name>A0A5B8Z1A5_CYTDA</name>
<gene>
    <name evidence="2" type="ORF">FSZ17_05535</name>
</gene>
<dbReference type="PANTHER" id="PTHR37305">
    <property type="entry name" value="INTEGRAL MEMBRANE PROTEIN-RELATED"/>
    <property type="match status" value="1"/>
</dbReference>
<keyword evidence="1" id="KW-1133">Transmembrane helix</keyword>
<feature type="transmembrane region" description="Helical" evidence="1">
    <location>
        <begin position="138"/>
        <end position="160"/>
    </location>
</feature>
<dbReference type="KEGG" id="bda:FSZ17_05535"/>
<protein>
    <submittedName>
        <fullName evidence="2">ABC transporter permease subunit</fullName>
    </submittedName>
</protein>
<keyword evidence="1" id="KW-0812">Transmembrane</keyword>
<dbReference type="AlphaFoldDB" id="A0A5B8Z1A5"/>
<feature type="transmembrane region" description="Helical" evidence="1">
    <location>
        <begin position="58"/>
        <end position="77"/>
    </location>
</feature>
<keyword evidence="3" id="KW-1185">Reference proteome</keyword>
<evidence type="ECO:0000256" key="1">
    <source>
        <dbReference type="SAM" id="Phobius"/>
    </source>
</evidence>
<evidence type="ECO:0000313" key="2">
    <source>
        <dbReference type="EMBL" id="QED46782.1"/>
    </source>
</evidence>
<keyword evidence="1" id="KW-0472">Membrane</keyword>
<dbReference type="EMBL" id="CP042593">
    <property type="protein sequence ID" value="QED46782.1"/>
    <property type="molecule type" value="Genomic_DNA"/>
</dbReference>
<dbReference type="RefSeq" id="WP_057775394.1">
    <property type="nucleotide sequence ID" value="NZ_CP042593.1"/>
</dbReference>
<evidence type="ECO:0000313" key="3">
    <source>
        <dbReference type="Proteomes" id="UP000321555"/>
    </source>
</evidence>